<comment type="caution">
    <text evidence="2">The sequence shown here is derived from an EMBL/GenBank/DDBJ whole genome shotgun (WGS) entry which is preliminary data.</text>
</comment>
<feature type="region of interest" description="Disordered" evidence="1">
    <location>
        <begin position="1"/>
        <end position="26"/>
    </location>
</feature>
<keyword evidence="3" id="KW-1185">Reference proteome</keyword>
<gene>
    <name evidence="2" type="ORF">RRG08_055246</name>
</gene>
<dbReference type="Proteomes" id="UP001283361">
    <property type="component" value="Unassembled WGS sequence"/>
</dbReference>
<dbReference type="EMBL" id="JAWDGP010007558">
    <property type="protein sequence ID" value="KAK3713604.1"/>
    <property type="molecule type" value="Genomic_DNA"/>
</dbReference>
<protein>
    <submittedName>
        <fullName evidence="2">Uncharacterized protein</fullName>
    </submittedName>
</protein>
<evidence type="ECO:0000313" key="3">
    <source>
        <dbReference type="Proteomes" id="UP001283361"/>
    </source>
</evidence>
<feature type="region of interest" description="Disordered" evidence="1">
    <location>
        <begin position="41"/>
        <end position="61"/>
    </location>
</feature>
<sequence>MSLGTKPNLKTGNIEEVARVRPRSKSRRSVALLIVTPPDNHVTLSESTSAPGRDSGHRKTSCRNKLNLAPLKNLGYSELPYKVLPRVISTFVECPSVSGDVPCLFDKPIGLRQGGAGATLTPNLSSEAKVASQSLIRPAPATDRSNVSTSADPRPSDCPAVN</sequence>
<name>A0AAE0XUM6_9GAST</name>
<evidence type="ECO:0000313" key="2">
    <source>
        <dbReference type="EMBL" id="KAK3713604.1"/>
    </source>
</evidence>
<accession>A0AAE0XUM6</accession>
<proteinExistence type="predicted"/>
<evidence type="ECO:0000256" key="1">
    <source>
        <dbReference type="SAM" id="MobiDB-lite"/>
    </source>
</evidence>
<reference evidence="2" key="1">
    <citation type="journal article" date="2023" name="G3 (Bethesda)">
        <title>A reference genome for the long-term kleptoplast-retaining sea slug Elysia crispata morphotype clarki.</title>
        <authorList>
            <person name="Eastman K.E."/>
            <person name="Pendleton A.L."/>
            <person name="Shaikh M.A."/>
            <person name="Suttiyut T."/>
            <person name="Ogas R."/>
            <person name="Tomko P."/>
            <person name="Gavelis G."/>
            <person name="Widhalm J.R."/>
            <person name="Wisecaver J.H."/>
        </authorList>
    </citation>
    <scope>NUCLEOTIDE SEQUENCE</scope>
    <source>
        <strain evidence="2">ECLA1</strain>
    </source>
</reference>
<feature type="region of interest" description="Disordered" evidence="1">
    <location>
        <begin position="129"/>
        <end position="162"/>
    </location>
</feature>
<organism evidence="2 3">
    <name type="scientific">Elysia crispata</name>
    <name type="common">lettuce slug</name>
    <dbReference type="NCBI Taxonomy" id="231223"/>
    <lineage>
        <taxon>Eukaryota</taxon>
        <taxon>Metazoa</taxon>
        <taxon>Spiralia</taxon>
        <taxon>Lophotrochozoa</taxon>
        <taxon>Mollusca</taxon>
        <taxon>Gastropoda</taxon>
        <taxon>Heterobranchia</taxon>
        <taxon>Euthyneura</taxon>
        <taxon>Panpulmonata</taxon>
        <taxon>Sacoglossa</taxon>
        <taxon>Placobranchoidea</taxon>
        <taxon>Plakobranchidae</taxon>
        <taxon>Elysia</taxon>
    </lineage>
</organism>
<dbReference type="AlphaFoldDB" id="A0AAE0XUM6"/>